<proteinExistence type="predicted"/>
<feature type="transmembrane region" description="Helical" evidence="7">
    <location>
        <begin position="219"/>
        <end position="239"/>
    </location>
</feature>
<dbReference type="Gene3D" id="1.20.1720.10">
    <property type="entry name" value="Multidrug resistance protein D"/>
    <property type="match status" value="1"/>
</dbReference>
<feature type="compositionally biased region" description="Low complexity" evidence="6">
    <location>
        <begin position="34"/>
        <end position="80"/>
    </location>
</feature>
<evidence type="ECO:0000256" key="5">
    <source>
        <dbReference type="ARBA" id="ARBA00023251"/>
    </source>
</evidence>
<dbReference type="InterPro" id="IPR011701">
    <property type="entry name" value="MFS"/>
</dbReference>
<dbReference type="PANTHER" id="PTHR42718">
    <property type="entry name" value="MAJOR FACILITATOR SUPERFAMILY MULTIDRUG TRANSPORTER MFSC"/>
    <property type="match status" value="1"/>
</dbReference>
<evidence type="ECO:0000256" key="6">
    <source>
        <dbReference type="SAM" id="MobiDB-lite"/>
    </source>
</evidence>
<dbReference type="SUPFAM" id="SSF103473">
    <property type="entry name" value="MFS general substrate transporter"/>
    <property type="match status" value="1"/>
</dbReference>
<gene>
    <name evidence="9" type="ORF">FHU37_001139</name>
</gene>
<dbReference type="InterPro" id="IPR020846">
    <property type="entry name" value="MFS_dom"/>
</dbReference>
<feature type="transmembrane region" description="Helical" evidence="7">
    <location>
        <begin position="438"/>
        <end position="464"/>
    </location>
</feature>
<evidence type="ECO:0000256" key="3">
    <source>
        <dbReference type="ARBA" id="ARBA00022989"/>
    </source>
</evidence>
<dbReference type="EMBL" id="JACBZD010000001">
    <property type="protein sequence ID" value="NYI04196.1"/>
    <property type="molecule type" value="Genomic_DNA"/>
</dbReference>
<dbReference type="CDD" id="cd17321">
    <property type="entry name" value="MFS_MMR_MDR_like"/>
    <property type="match status" value="1"/>
</dbReference>
<keyword evidence="3 7" id="KW-1133">Transmembrane helix</keyword>
<evidence type="ECO:0000256" key="4">
    <source>
        <dbReference type="ARBA" id="ARBA00023136"/>
    </source>
</evidence>
<dbReference type="PROSITE" id="PS50850">
    <property type="entry name" value="MFS"/>
    <property type="match status" value="1"/>
</dbReference>
<keyword evidence="4 7" id="KW-0472">Membrane</keyword>
<dbReference type="Pfam" id="PF07690">
    <property type="entry name" value="MFS_1"/>
    <property type="match status" value="1"/>
</dbReference>
<sequence length="598" mass="60793">MMRGVEGSDTVGRAPLSDGPAGGGPPEPDGRGAGRAAASAAVPEPRSGPSEAAAPEAGPEGVPQAAAEAGAPQVPAAPVGHAEGHPRRWHVLAVLLLCLTCVVADNTTLNVALRTLADPSSGVGASHSELEWILSAYPLALAALLLTCGALADRWGRRRVLLLGLAVYGTASVLSAHAPGPEVLIGTRAVMGMGAAAVMPVTLAVIADVFPLRERPRAIGLWAGTVGVALALGPVAGGVLLERFWWGSVFLVSLPVVAVALVAVAVVVPESRDPAAGRLDLGGAVLSALGLAALVYGVIEAGRLGSVTVVTAWLPALAGLLLCGCFAWWESRREHPAFEIRFFRRPGFSAAVGAVGFVSFAMSGFLFFSTFYMQSVRGLSPVRAGLYVLALALANVLFGPLSPLAVRRFGPRAVCAGGLLAMAATLTGLLLVRVSTPMWAVLPLFFLMGAAMAHVMPPAAVSVMTAIPKSKAASGSAMNNTVRQVGGALGVAVLGALLGARYRAGVWGELSGVPEGRRAAAAESIEATAACAERAGERGPALVAAAQESFVAAMHTTALVAAGMAVLGALVVLRWMPGRLDAADGVPNRTASQEKRQS</sequence>
<feature type="transmembrane region" description="Helical" evidence="7">
    <location>
        <begin position="190"/>
        <end position="212"/>
    </location>
</feature>
<evidence type="ECO:0000256" key="1">
    <source>
        <dbReference type="ARBA" id="ARBA00004651"/>
    </source>
</evidence>
<feature type="transmembrane region" description="Helical" evidence="7">
    <location>
        <begin position="384"/>
        <end position="406"/>
    </location>
</feature>
<dbReference type="GO" id="GO:0005886">
    <property type="term" value="C:plasma membrane"/>
    <property type="evidence" value="ECO:0007669"/>
    <property type="project" value="UniProtKB-SubCell"/>
</dbReference>
<feature type="transmembrane region" description="Helical" evidence="7">
    <location>
        <begin position="279"/>
        <end position="299"/>
    </location>
</feature>
<comment type="caution">
    <text evidence="9">The sequence shown here is derived from an EMBL/GenBank/DDBJ whole genome shotgun (WGS) entry which is preliminary data.</text>
</comment>
<accession>A0A852ZP15</accession>
<organism evidence="9 10">
    <name type="scientific">Allostreptomyces psammosilenae</name>
    <dbReference type="NCBI Taxonomy" id="1892865"/>
    <lineage>
        <taxon>Bacteria</taxon>
        <taxon>Bacillati</taxon>
        <taxon>Actinomycetota</taxon>
        <taxon>Actinomycetes</taxon>
        <taxon>Kitasatosporales</taxon>
        <taxon>Streptomycetaceae</taxon>
        <taxon>Allostreptomyces</taxon>
    </lineage>
</organism>
<dbReference type="PANTHER" id="PTHR42718:SF42">
    <property type="entry name" value="EXPORT PROTEIN"/>
    <property type="match status" value="1"/>
</dbReference>
<name>A0A852ZP15_9ACTN</name>
<keyword evidence="10" id="KW-1185">Reference proteome</keyword>
<feature type="transmembrane region" description="Helical" evidence="7">
    <location>
        <begin position="350"/>
        <end position="372"/>
    </location>
</feature>
<keyword evidence="2 7" id="KW-0812">Transmembrane</keyword>
<evidence type="ECO:0000313" key="10">
    <source>
        <dbReference type="Proteomes" id="UP000567795"/>
    </source>
</evidence>
<feature type="domain" description="Major facilitator superfamily (MFS) profile" evidence="8">
    <location>
        <begin position="91"/>
        <end position="580"/>
    </location>
</feature>
<feature type="transmembrane region" description="Helical" evidence="7">
    <location>
        <begin position="413"/>
        <end position="432"/>
    </location>
</feature>
<dbReference type="InterPro" id="IPR036259">
    <property type="entry name" value="MFS_trans_sf"/>
</dbReference>
<feature type="transmembrane region" description="Helical" evidence="7">
    <location>
        <begin position="305"/>
        <end position="329"/>
    </location>
</feature>
<protein>
    <submittedName>
        <fullName evidence="9">DHA2 family integral membrane protein (MFS transporter)</fullName>
    </submittedName>
</protein>
<feature type="transmembrane region" description="Helical" evidence="7">
    <location>
        <begin position="91"/>
        <end position="112"/>
    </location>
</feature>
<reference evidence="9 10" key="1">
    <citation type="submission" date="2020-07" db="EMBL/GenBank/DDBJ databases">
        <title>Sequencing the genomes of 1000 actinobacteria strains.</title>
        <authorList>
            <person name="Klenk H.-P."/>
        </authorList>
    </citation>
    <scope>NUCLEOTIDE SEQUENCE [LARGE SCALE GENOMIC DNA]</scope>
    <source>
        <strain evidence="9 10">DSM 42178</strain>
    </source>
</reference>
<feature type="transmembrane region" description="Helical" evidence="7">
    <location>
        <begin position="159"/>
        <end position="178"/>
    </location>
</feature>
<feature type="region of interest" description="Disordered" evidence="6">
    <location>
        <begin position="1"/>
        <end position="82"/>
    </location>
</feature>
<keyword evidence="5" id="KW-0046">Antibiotic resistance</keyword>
<feature type="transmembrane region" description="Helical" evidence="7">
    <location>
        <begin position="132"/>
        <end position="152"/>
    </location>
</feature>
<evidence type="ECO:0000259" key="8">
    <source>
        <dbReference type="PROSITE" id="PS50850"/>
    </source>
</evidence>
<dbReference type="Gene3D" id="1.20.1250.20">
    <property type="entry name" value="MFS general substrate transporter like domains"/>
    <property type="match status" value="1"/>
</dbReference>
<feature type="transmembrane region" description="Helical" evidence="7">
    <location>
        <begin position="485"/>
        <end position="504"/>
    </location>
</feature>
<feature type="transmembrane region" description="Helical" evidence="7">
    <location>
        <begin position="550"/>
        <end position="573"/>
    </location>
</feature>
<evidence type="ECO:0000313" key="9">
    <source>
        <dbReference type="EMBL" id="NYI04196.1"/>
    </source>
</evidence>
<evidence type="ECO:0000256" key="2">
    <source>
        <dbReference type="ARBA" id="ARBA00022692"/>
    </source>
</evidence>
<dbReference type="GO" id="GO:0046677">
    <property type="term" value="P:response to antibiotic"/>
    <property type="evidence" value="ECO:0007669"/>
    <property type="project" value="UniProtKB-KW"/>
</dbReference>
<comment type="subcellular location">
    <subcellularLocation>
        <location evidence="1">Cell membrane</location>
        <topology evidence="1">Multi-pass membrane protein</topology>
    </subcellularLocation>
</comment>
<feature type="transmembrane region" description="Helical" evidence="7">
    <location>
        <begin position="245"/>
        <end position="267"/>
    </location>
</feature>
<dbReference type="AlphaFoldDB" id="A0A852ZP15"/>
<dbReference type="GO" id="GO:0022857">
    <property type="term" value="F:transmembrane transporter activity"/>
    <property type="evidence" value="ECO:0007669"/>
    <property type="project" value="InterPro"/>
</dbReference>
<dbReference type="Proteomes" id="UP000567795">
    <property type="component" value="Unassembled WGS sequence"/>
</dbReference>
<evidence type="ECO:0000256" key="7">
    <source>
        <dbReference type="SAM" id="Phobius"/>
    </source>
</evidence>